<dbReference type="OrthoDB" id="10590401at2759"/>
<reference evidence="4" key="1">
    <citation type="submission" date="2010-07" db="EMBL/GenBank/DDBJ databases">
        <title>The genome sequence of Gaeumannomyces graminis var. tritici strain R3-111a-1.</title>
        <authorList>
            <consortium name="The Broad Institute Genome Sequencing Platform"/>
            <person name="Ma L.-J."/>
            <person name="Dead R."/>
            <person name="Young S."/>
            <person name="Zeng Q."/>
            <person name="Koehrsen M."/>
            <person name="Alvarado L."/>
            <person name="Berlin A."/>
            <person name="Chapman S.B."/>
            <person name="Chen Z."/>
            <person name="Freedman E."/>
            <person name="Gellesch M."/>
            <person name="Goldberg J."/>
            <person name="Griggs A."/>
            <person name="Gujja S."/>
            <person name="Heilman E.R."/>
            <person name="Heiman D."/>
            <person name="Hepburn T."/>
            <person name="Howarth C."/>
            <person name="Jen D."/>
            <person name="Larson L."/>
            <person name="Mehta T."/>
            <person name="Neiman D."/>
            <person name="Pearson M."/>
            <person name="Roberts A."/>
            <person name="Saif S."/>
            <person name="Shea T."/>
            <person name="Shenoy N."/>
            <person name="Sisk P."/>
            <person name="Stolte C."/>
            <person name="Sykes S."/>
            <person name="Walk T."/>
            <person name="White J."/>
            <person name="Yandava C."/>
            <person name="Haas B."/>
            <person name="Nusbaum C."/>
            <person name="Birren B."/>
        </authorList>
    </citation>
    <scope>NUCLEOTIDE SEQUENCE [LARGE SCALE GENOMIC DNA]</scope>
    <source>
        <strain evidence="4">R3-111a-1</strain>
    </source>
</reference>
<dbReference type="GeneID" id="20352557"/>
<protein>
    <submittedName>
        <fullName evidence="2 3">Uncharacterized protein</fullName>
    </submittedName>
</protein>
<dbReference type="VEuPathDB" id="FungiDB:GGTG_12099"/>
<reference evidence="2" key="3">
    <citation type="submission" date="2010-09" db="EMBL/GenBank/DDBJ databases">
        <title>Annotation of Gaeumannomyces graminis var. tritici R3-111a-1.</title>
        <authorList>
            <consortium name="The Broad Institute Genome Sequencing Platform"/>
            <person name="Ma L.-J."/>
            <person name="Dead R."/>
            <person name="Young S.K."/>
            <person name="Zeng Q."/>
            <person name="Gargeya S."/>
            <person name="Fitzgerald M."/>
            <person name="Haas B."/>
            <person name="Abouelleil A."/>
            <person name="Alvarado L."/>
            <person name="Arachchi H.M."/>
            <person name="Berlin A."/>
            <person name="Brown A."/>
            <person name="Chapman S.B."/>
            <person name="Chen Z."/>
            <person name="Dunbar C."/>
            <person name="Freedman E."/>
            <person name="Gearin G."/>
            <person name="Gellesch M."/>
            <person name="Goldberg J."/>
            <person name="Griggs A."/>
            <person name="Gujja S."/>
            <person name="Heiman D."/>
            <person name="Howarth C."/>
            <person name="Larson L."/>
            <person name="Lui A."/>
            <person name="MacDonald P.J.P."/>
            <person name="Mehta T."/>
            <person name="Montmayeur A."/>
            <person name="Murphy C."/>
            <person name="Neiman D."/>
            <person name="Pearson M."/>
            <person name="Priest M."/>
            <person name="Roberts A."/>
            <person name="Saif S."/>
            <person name="Shea T."/>
            <person name="Shenoy N."/>
            <person name="Sisk P."/>
            <person name="Stolte C."/>
            <person name="Sykes S."/>
            <person name="Yandava C."/>
            <person name="Wortman J."/>
            <person name="Nusbaum C."/>
            <person name="Birren B."/>
        </authorList>
    </citation>
    <scope>NUCLEOTIDE SEQUENCE</scope>
    <source>
        <strain evidence="2">R3-111a-1</strain>
    </source>
</reference>
<dbReference type="RefSeq" id="XP_009228256.1">
    <property type="nucleotide sequence ID" value="XM_009229992.1"/>
</dbReference>
<sequence length="243" mass="26953">MKRKLSLAVFRAKLQVDCAMSAVADPSPVTAAEEQASQPHMQTAATKAAVTIKFTKLDPAHFSKRPARDRSALSDLHAVESGGLGRRVRDALGWLQEERLQEEIDYGRSVLGAKVRMLWRRYINGSDESSPTAPPMAAVQKITATRGGRGGSDDKMVDTPQREGVPTHRRTSSTGSGGHITSLLDQCPVESFTRLYRDEAVAEQNGRHREPGLECCNCHVQLSDMDWTCWHCKVHVRCRDCKR</sequence>
<dbReference type="AlphaFoldDB" id="J3PF20"/>
<organism evidence="2">
    <name type="scientific">Gaeumannomyces tritici (strain R3-111a-1)</name>
    <name type="common">Wheat and barley take-all root rot fungus</name>
    <name type="synonym">Gaeumannomyces graminis var. tritici</name>
    <dbReference type="NCBI Taxonomy" id="644352"/>
    <lineage>
        <taxon>Eukaryota</taxon>
        <taxon>Fungi</taxon>
        <taxon>Dikarya</taxon>
        <taxon>Ascomycota</taxon>
        <taxon>Pezizomycotina</taxon>
        <taxon>Sordariomycetes</taxon>
        <taxon>Sordariomycetidae</taxon>
        <taxon>Magnaporthales</taxon>
        <taxon>Magnaporthaceae</taxon>
        <taxon>Gaeumannomyces</taxon>
    </lineage>
</organism>
<evidence type="ECO:0000313" key="2">
    <source>
        <dbReference type="EMBL" id="EJT71078.1"/>
    </source>
</evidence>
<reference evidence="2" key="2">
    <citation type="submission" date="2010-07" db="EMBL/GenBank/DDBJ databases">
        <authorList>
            <consortium name="The Broad Institute Genome Sequencing Platform"/>
            <consortium name="Broad Institute Genome Sequencing Center for Infectious Disease"/>
            <person name="Ma L.-J."/>
            <person name="Dead R."/>
            <person name="Young S."/>
            <person name="Zeng Q."/>
            <person name="Koehrsen M."/>
            <person name="Alvarado L."/>
            <person name="Berlin A."/>
            <person name="Chapman S.B."/>
            <person name="Chen Z."/>
            <person name="Freedman E."/>
            <person name="Gellesch M."/>
            <person name="Goldberg J."/>
            <person name="Griggs A."/>
            <person name="Gujja S."/>
            <person name="Heilman E.R."/>
            <person name="Heiman D."/>
            <person name="Hepburn T."/>
            <person name="Howarth C."/>
            <person name="Jen D."/>
            <person name="Larson L."/>
            <person name="Mehta T."/>
            <person name="Neiman D."/>
            <person name="Pearson M."/>
            <person name="Roberts A."/>
            <person name="Saif S."/>
            <person name="Shea T."/>
            <person name="Shenoy N."/>
            <person name="Sisk P."/>
            <person name="Stolte C."/>
            <person name="Sykes S."/>
            <person name="Walk T."/>
            <person name="White J."/>
            <person name="Yandava C."/>
            <person name="Haas B."/>
            <person name="Nusbaum C."/>
            <person name="Birren B."/>
        </authorList>
    </citation>
    <scope>NUCLEOTIDE SEQUENCE</scope>
    <source>
        <strain evidence="2">R3-111a-1</strain>
    </source>
</reference>
<reference evidence="3" key="5">
    <citation type="submission" date="2018-04" db="UniProtKB">
        <authorList>
            <consortium name="EnsemblFungi"/>
        </authorList>
    </citation>
    <scope>IDENTIFICATION</scope>
    <source>
        <strain evidence="3">R3-111a-1</strain>
    </source>
</reference>
<dbReference type="EnsemblFungi" id="EJT71078">
    <property type="protein sequence ID" value="EJT71078"/>
    <property type="gene ID" value="GGTG_12099"/>
</dbReference>
<evidence type="ECO:0000313" key="3">
    <source>
        <dbReference type="EnsemblFungi" id="EJT71078"/>
    </source>
</evidence>
<dbReference type="EMBL" id="GL385401">
    <property type="protein sequence ID" value="EJT71078.1"/>
    <property type="molecule type" value="Genomic_DNA"/>
</dbReference>
<accession>J3PF20</accession>
<evidence type="ECO:0000313" key="4">
    <source>
        <dbReference type="Proteomes" id="UP000006039"/>
    </source>
</evidence>
<dbReference type="HOGENOM" id="CLU_1204992_0_0_1"/>
<gene>
    <name evidence="3" type="primary">20352557</name>
    <name evidence="2" type="ORF">GGTG_12099</name>
</gene>
<name>J3PF20_GAET3</name>
<feature type="compositionally biased region" description="Basic and acidic residues" evidence="1">
    <location>
        <begin position="151"/>
        <end position="161"/>
    </location>
</feature>
<reference evidence="3" key="4">
    <citation type="journal article" date="2015" name="G3 (Bethesda)">
        <title>Genome sequences of three phytopathogenic species of the Magnaporthaceae family of fungi.</title>
        <authorList>
            <person name="Okagaki L.H."/>
            <person name="Nunes C.C."/>
            <person name="Sailsbery J."/>
            <person name="Clay B."/>
            <person name="Brown D."/>
            <person name="John T."/>
            <person name="Oh Y."/>
            <person name="Young N."/>
            <person name="Fitzgerald M."/>
            <person name="Haas B.J."/>
            <person name="Zeng Q."/>
            <person name="Young S."/>
            <person name="Adiconis X."/>
            <person name="Fan L."/>
            <person name="Levin J.Z."/>
            <person name="Mitchell T.K."/>
            <person name="Okubara P.A."/>
            <person name="Farman M.L."/>
            <person name="Kohn L.M."/>
            <person name="Birren B."/>
            <person name="Ma L.-J."/>
            <person name="Dean R.A."/>
        </authorList>
    </citation>
    <scope>NUCLEOTIDE SEQUENCE</scope>
    <source>
        <strain evidence="3">R3-111a-1</strain>
    </source>
</reference>
<dbReference type="eggNOG" id="ENOG502RNCP">
    <property type="taxonomic scope" value="Eukaryota"/>
</dbReference>
<evidence type="ECO:0000256" key="1">
    <source>
        <dbReference type="SAM" id="MobiDB-lite"/>
    </source>
</evidence>
<keyword evidence="4" id="KW-1185">Reference proteome</keyword>
<proteinExistence type="predicted"/>
<dbReference type="Proteomes" id="UP000006039">
    <property type="component" value="Unassembled WGS sequence"/>
</dbReference>
<feature type="region of interest" description="Disordered" evidence="1">
    <location>
        <begin position="144"/>
        <end position="180"/>
    </location>
</feature>